<dbReference type="GO" id="GO:0043176">
    <property type="term" value="F:amine binding"/>
    <property type="evidence" value="ECO:0007669"/>
    <property type="project" value="InterPro"/>
</dbReference>
<keyword evidence="1" id="KW-0732">Signal</keyword>
<dbReference type="SUPFAM" id="SSF50814">
    <property type="entry name" value="Lipocalins"/>
    <property type="match status" value="1"/>
</dbReference>
<dbReference type="InterPro" id="IPR012674">
    <property type="entry name" value="Calycin"/>
</dbReference>
<organism evidence="2">
    <name type="scientific">Amblyomma cajennense</name>
    <name type="common">Cayenne tick</name>
    <name type="synonym">Acarus cajennensis</name>
    <dbReference type="NCBI Taxonomy" id="34607"/>
    <lineage>
        <taxon>Eukaryota</taxon>
        <taxon>Metazoa</taxon>
        <taxon>Ecdysozoa</taxon>
        <taxon>Arthropoda</taxon>
        <taxon>Chelicerata</taxon>
        <taxon>Arachnida</taxon>
        <taxon>Acari</taxon>
        <taxon>Parasitiformes</taxon>
        <taxon>Ixodida</taxon>
        <taxon>Ixodoidea</taxon>
        <taxon>Ixodidae</taxon>
        <taxon>Amblyomminae</taxon>
        <taxon>Amblyomma</taxon>
    </lineage>
</organism>
<dbReference type="Gene3D" id="2.40.128.20">
    <property type="match status" value="1"/>
</dbReference>
<accession>A0A023FTR9</accession>
<feature type="signal peptide" evidence="1">
    <location>
        <begin position="1"/>
        <end position="19"/>
    </location>
</feature>
<evidence type="ECO:0000256" key="1">
    <source>
        <dbReference type="SAM" id="SignalP"/>
    </source>
</evidence>
<sequence>MNLFALALFFALAVGTSTAQTTMEQLREALDTDERVWTVQRTFERIDDKGKHTCVYALRGTLEGNEYQFEQWYKHGERWVRHPLHGRLSQKGNNAVLTVSQEKGANGLAYKLLFWDKTRSCGILQFTDKDDDRIKCELHVWEPALRNLGSTYPCETEYEQFCGDQKYPVYTPACMYN</sequence>
<dbReference type="InterPro" id="IPR002970">
    <property type="entry name" value="Tick_his-bd"/>
</dbReference>
<dbReference type="Pfam" id="PF02098">
    <property type="entry name" value="His_binding"/>
    <property type="match status" value="1"/>
</dbReference>
<proteinExistence type="evidence at transcript level"/>
<name>A0A023FTR9_AMBCJ</name>
<feature type="chain" id="PRO_5001521316" evidence="1">
    <location>
        <begin position="20"/>
        <end position="177"/>
    </location>
</feature>
<protein>
    <submittedName>
        <fullName evidence="2">Putative lipocalin-2 1</fullName>
    </submittedName>
</protein>
<evidence type="ECO:0000313" key="2">
    <source>
        <dbReference type="EMBL" id="JAC24015.1"/>
    </source>
</evidence>
<reference evidence="2" key="1">
    <citation type="submission" date="2014-03" db="EMBL/GenBank/DDBJ databases">
        <title>The sialotranscriptome of Amblyomma triste, Amblyomma parvum and Amblyomma cajennense ticks, uncovered by 454-based RNA-seq.</title>
        <authorList>
            <person name="Garcia G.R."/>
            <person name="Gardinassi L.G."/>
            <person name="Ribeiro J.M."/>
            <person name="Anatriello E."/>
            <person name="Ferreira B.R."/>
            <person name="Moreira H.N."/>
            <person name="Mafra C."/>
            <person name="Olegario M.M."/>
            <person name="Szabo P.J."/>
            <person name="Miranda-Santos I.K."/>
            <person name="Maruyama S.R."/>
        </authorList>
    </citation>
    <scope>NUCLEOTIDE SEQUENCE</scope>
    <source>
        <strain evidence="2">Uberlandia</strain>
        <tissue evidence="2">Salivary glands</tissue>
    </source>
</reference>
<dbReference type="GO" id="GO:0030682">
    <property type="term" value="P:symbiont-mediated perturbation of host defenses"/>
    <property type="evidence" value="ECO:0007669"/>
    <property type="project" value="InterPro"/>
</dbReference>
<dbReference type="EMBL" id="GBBK01000467">
    <property type="protein sequence ID" value="JAC24015.1"/>
    <property type="molecule type" value="mRNA"/>
</dbReference>
<dbReference type="AlphaFoldDB" id="A0A023FTR9"/>